<comment type="caution">
    <text evidence="1">The sequence shown here is derived from an EMBL/GenBank/DDBJ whole genome shotgun (WGS) entry which is preliminary data.</text>
</comment>
<name>G5S8S7_SALET</name>
<accession>G5S8S7</accession>
<organism evidence="1 2">
    <name type="scientific">Salmonella enterica subsp. enterica serovar Wandsworth str. A4-580</name>
    <dbReference type="NCBI Taxonomy" id="913086"/>
    <lineage>
        <taxon>Bacteria</taxon>
        <taxon>Pseudomonadati</taxon>
        <taxon>Pseudomonadota</taxon>
        <taxon>Gammaproteobacteria</taxon>
        <taxon>Enterobacterales</taxon>
        <taxon>Enterobacteriaceae</taxon>
        <taxon>Salmonella</taxon>
    </lineage>
</organism>
<protein>
    <submittedName>
        <fullName evidence="1">Uncharacterized protein</fullName>
    </submittedName>
</protein>
<reference evidence="1 2" key="1">
    <citation type="journal article" date="2011" name="BMC Genomics">
        <title>Genome sequencing reveals diversification of virulence factor content and possible host adaptation in distinct subpopulations of Salmonella enterica.</title>
        <authorList>
            <person name="den Bakker H.C."/>
            <person name="Moreno Switt A.I."/>
            <person name="Govoni G."/>
            <person name="Cummings C.A."/>
            <person name="Ranieri M.L."/>
            <person name="Degoricija L."/>
            <person name="Hoelzer K."/>
            <person name="Rodriguez-Rivera L.D."/>
            <person name="Brown S."/>
            <person name="Bolchacova E."/>
            <person name="Furtado M.R."/>
            <person name="Wiedmann M."/>
        </authorList>
    </citation>
    <scope>NUCLEOTIDE SEQUENCE [LARGE SCALE GENOMIC DNA]</scope>
    <source>
        <strain evidence="1 2">A4-580</strain>
    </source>
</reference>
<dbReference type="AlphaFoldDB" id="G5S8S7"/>
<gene>
    <name evidence="1" type="ORF">LTSEWAN_1331</name>
</gene>
<evidence type="ECO:0000313" key="1">
    <source>
        <dbReference type="EMBL" id="EHD05207.1"/>
    </source>
</evidence>
<evidence type="ECO:0000313" key="2">
    <source>
        <dbReference type="Proteomes" id="UP000003536"/>
    </source>
</evidence>
<feature type="non-terminal residue" evidence="1">
    <location>
        <position position="35"/>
    </location>
</feature>
<proteinExistence type="predicted"/>
<dbReference type="Proteomes" id="UP000003536">
    <property type="component" value="Unassembled WGS sequence"/>
</dbReference>
<sequence>MLADQVDAAWRLNRVGGRVAENFSLYSGFAKMDVA</sequence>
<dbReference type="EMBL" id="AFCX01000430">
    <property type="protein sequence ID" value="EHD05207.1"/>
    <property type="molecule type" value="Genomic_DNA"/>
</dbReference>